<dbReference type="AlphaFoldDB" id="A0A7J6LTQ2"/>
<evidence type="ECO:0000313" key="2">
    <source>
        <dbReference type="Proteomes" id="UP000572268"/>
    </source>
</evidence>
<evidence type="ECO:0000313" key="1">
    <source>
        <dbReference type="EMBL" id="KAF4662698.1"/>
    </source>
</evidence>
<reference evidence="1 2" key="1">
    <citation type="submission" date="2020-04" db="EMBL/GenBank/DDBJ databases">
        <title>Perkinsus olseni comparative genomics.</title>
        <authorList>
            <person name="Bogema D.R."/>
        </authorList>
    </citation>
    <scope>NUCLEOTIDE SEQUENCE [LARGE SCALE GENOMIC DNA]</scope>
    <source>
        <strain evidence="1">ATCC PRA-31</strain>
    </source>
</reference>
<dbReference type="Proteomes" id="UP000572268">
    <property type="component" value="Unassembled WGS sequence"/>
</dbReference>
<name>A0A7J6LTQ2_PEROL</name>
<gene>
    <name evidence="1" type="ORF">FOL46_005186</name>
</gene>
<protein>
    <submittedName>
        <fullName evidence="1">Uncharacterized protein</fullName>
    </submittedName>
</protein>
<comment type="caution">
    <text evidence="1">The sequence shown here is derived from an EMBL/GenBank/DDBJ whole genome shotgun (WGS) entry which is preliminary data.</text>
</comment>
<proteinExistence type="predicted"/>
<sequence>MLSVLQTVIGYRKTPGVEKFEVTDVTHLEFNPAWEKPGYKYVILADEDVLIKNFVNVMRGPRKNITTQTPPSLKRQLMYRFGRDIWGEFNENNHRSAGMLVCGLYTLFRERQRGRPKRTIRYSIFLTRLKPHEAFRFTALRVALYVHNDTNWWMGTVKPKFNADRLEELLSRSEIAKPDGVDVVRDSKIKTCTKQILAYSNFISPPGSNIPVDTWPAAYEEAESSSEQYPPHIINIFHWLTNGTTKY</sequence>
<dbReference type="EMBL" id="JABANN010000312">
    <property type="protein sequence ID" value="KAF4662698.1"/>
    <property type="molecule type" value="Genomic_DNA"/>
</dbReference>
<organism evidence="1 2">
    <name type="scientific">Perkinsus olseni</name>
    <name type="common">Perkinsus atlanticus</name>
    <dbReference type="NCBI Taxonomy" id="32597"/>
    <lineage>
        <taxon>Eukaryota</taxon>
        <taxon>Sar</taxon>
        <taxon>Alveolata</taxon>
        <taxon>Perkinsozoa</taxon>
        <taxon>Perkinsea</taxon>
        <taxon>Perkinsida</taxon>
        <taxon>Perkinsidae</taxon>
        <taxon>Perkinsus</taxon>
    </lineage>
</organism>
<accession>A0A7J6LTQ2</accession>